<evidence type="ECO:0000256" key="5">
    <source>
        <dbReference type="ARBA" id="ARBA00023077"/>
    </source>
</evidence>
<dbReference type="PROSITE" id="PS52016">
    <property type="entry name" value="TONB_DEPENDENT_REC_3"/>
    <property type="match status" value="1"/>
</dbReference>
<evidence type="ECO:0000256" key="1">
    <source>
        <dbReference type="ARBA" id="ARBA00004571"/>
    </source>
</evidence>
<evidence type="ECO:0000256" key="8">
    <source>
        <dbReference type="PROSITE-ProRule" id="PRU01360"/>
    </source>
</evidence>
<organism evidence="13 14">
    <name type="scientific">Sphingomonas hankookensis</name>
    <dbReference type="NCBI Taxonomy" id="563996"/>
    <lineage>
        <taxon>Bacteria</taxon>
        <taxon>Pseudomonadati</taxon>
        <taxon>Pseudomonadota</taxon>
        <taxon>Alphaproteobacteria</taxon>
        <taxon>Sphingomonadales</taxon>
        <taxon>Sphingomonadaceae</taxon>
        <taxon>Sphingomonas</taxon>
    </lineage>
</organism>
<evidence type="ECO:0000256" key="9">
    <source>
        <dbReference type="RuleBase" id="RU003357"/>
    </source>
</evidence>
<evidence type="ECO:0000259" key="11">
    <source>
        <dbReference type="Pfam" id="PF00593"/>
    </source>
</evidence>
<dbReference type="Proteomes" id="UP000076609">
    <property type="component" value="Unassembled WGS sequence"/>
</dbReference>
<comment type="caution">
    <text evidence="13">The sequence shown here is derived from an EMBL/GenBank/DDBJ whole genome shotgun (WGS) entry which is preliminary data.</text>
</comment>
<evidence type="ECO:0000256" key="3">
    <source>
        <dbReference type="ARBA" id="ARBA00022452"/>
    </source>
</evidence>
<evidence type="ECO:0000313" key="14">
    <source>
        <dbReference type="Proteomes" id="UP000076609"/>
    </source>
</evidence>
<sequence length="985" mass="106859">MAGTAHAQVVPVEALPDTNAASTTTDEDADKAIVVTGTRIVRPNNKSAAPIATVTSQEIQAQGATTIEEVLNRLPQVAPNAEQNYAESSGRQRIKLRSLGFERTLTLVDGLRLGIQNGMDVGIIPASLVERIDVLSGGASSVYGSDAVSGVVNFILKKNFDGVELNGNYSFYNHQNRENPVTDAARRAFFQTPLGMTNDGARMDVTMTAGKSFLDNRVNLTGFFSYRQSDLLPQGARSWSACEVTQPTKDSALTCTRSQYTQVGTIIPGSGANAGRVLVNNPNGSGNLIPWGSVAGAAANPFDEFAAQREFNRINAGGFLTIDLSEAAEIYSTFLAYRDRSQNPTPLRVYPSGIYGSTPYQVNCNNPFLSASQGQTLCGGAAGTNTLVPFNLLYRFDGLPPAYNKFENLGYRVTGGIRGKVLKAWNYDIAGVYSANRSTDSYPPFPNEDRLRQSLIVDNVGGVPTCRTGGAACVPFNPFRPYNNAAAFVDSVYESVDGRQISKPSMWQVLGTVSGDLGEYGIKSPFADQGVAIAAGVEFRAERFISTADAQFRLTNGGTDARFTQNVVEGNVEAQLPLVEDQSWTQLLQVNLGYRKSKYNRLDGAFDTWKVEGLWAPIDDITLRGSINKAQAAPSLIQAVQASNINYVTVGSRNDPCATTPDPQNPGRFLAPTASIEACRATGLPDNLYGSQTLNCPDALCTIRNGGFNLTPETAYTKTFGVVLRPRFLPGLTVSIDRFLIDLNDSISYFSAGDFVNGCVQTQNPYYCRGIVRNPGSYTLFSPAASNPTTGFIIQGTSNGYKSDSHGWDFQGQYALNLDTAGRLDLSFNGTLMTSIGSQESPTVTARQCVGYYGPFCGEGFPKWVHGLRTTWSTQDNVVNISLNWRHQGPMTITFNADADTGIPYGPANRRSTYNRIEAYDYFDLATTFNVAKRFVLRLAVNNLFDRDPPLIPNSRSELGLLRNNTVFRYDLLGRQIVAGATVRF</sequence>
<dbReference type="PANTHER" id="PTHR47234:SF2">
    <property type="entry name" value="TONB-DEPENDENT RECEPTOR"/>
    <property type="match status" value="1"/>
</dbReference>
<evidence type="ECO:0000256" key="7">
    <source>
        <dbReference type="ARBA" id="ARBA00023237"/>
    </source>
</evidence>
<keyword evidence="4 8" id="KW-0812">Transmembrane</keyword>
<keyword evidence="3 8" id="KW-1134">Transmembrane beta strand</keyword>
<gene>
    <name evidence="13" type="ORF">AVT10_06865</name>
</gene>
<dbReference type="PANTHER" id="PTHR47234">
    <property type="match status" value="1"/>
</dbReference>
<dbReference type="SUPFAM" id="SSF56935">
    <property type="entry name" value="Porins"/>
    <property type="match status" value="1"/>
</dbReference>
<keyword evidence="14" id="KW-1185">Reference proteome</keyword>
<dbReference type="InterPro" id="IPR039426">
    <property type="entry name" value="TonB-dep_rcpt-like"/>
</dbReference>
<feature type="domain" description="TonB-dependent receptor plug" evidence="12">
    <location>
        <begin position="45"/>
        <end position="151"/>
    </location>
</feature>
<comment type="subcellular location">
    <subcellularLocation>
        <location evidence="1 8">Cell outer membrane</location>
        <topology evidence="1 8">Multi-pass membrane protein</topology>
    </subcellularLocation>
</comment>
<feature type="domain" description="TonB-dependent receptor-like beta-barrel" evidence="11">
    <location>
        <begin position="401"/>
        <end position="944"/>
    </location>
</feature>
<dbReference type="InterPro" id="IPR012910">
    <property type="entry name" value="Plug_dom"/>
</dbReference>
<dbReference type="InterPro" id="IPR036942">
    <property type="entry name" value="Beta-barrel_TonB_sf"/>
</dbReference>
<keyword evidence="2 8" id="KW-0813">Transport</keyword>
<evidence type="ECO:0000313" key="13">
    <source>
        <dbReference type="EMBL" id="KZE09212.1"/>
    </source>
</evidence>
<evidence type="ECO:0000256" key="10">
    <source>
        <dbReference type="SAM" id="MobiDB-lite"/>
    </source>
</evidence>
<dbReference type="Gene3D" id="2.40.170.20">
    <property type="entry name" value="TonB-dependent receptor, beta-barrel domain"/>
    <property type="match status" value="1"/>
</dbReference>
<dbReference type="Pfam" id="PF07715">
    <property type="entry name" value="Plug"/>
    <property type="match status" value="1"/>
</dbReference>
<reference evidence="14" key="1">
    <citation type="submission" date="2016-01" db="EMBL/GenBank/DDBJ databases">
        <title>Draft genome of Chromobacterium sp. F49.</title>
        <authorList>
            <person name="Hong K.W."/>
        </authorList>
    </citation>
    <scope>NUCLEOTIDE SEQUENCE [LARGE SCALE GENOMIC DNA]</scope>
    <source>
        <strain evidence="14">CN3</strain>
    </source>
</reference>
<dbReference type="InterPro" id="IPR037066">
    <property type="entry name" value="Plug_dom_sf"/>
</dbReference>
<evidence type="ECO:0000256" key="6">
    <source>
        <dbReference type="ARBA" id="ARBA00023136"/>
    </source>
</evidence>
<comment type="similarity">
    <text evidence="8 9">Belongs to the TonB-dependent receptor family.</text>
</comment>
<dbReference type="Gene3D" id="2.170.130.10">
    <property type="entry name" value="TonB-dependent receptor, plug domain"/>
    <property type="match status" value="1"/>
</dbReference>
<dbReference type="Pfam" id="PF00593">
    <property type="entry name" value="TonB_dep_Rec_b-barrel"/>
    <property type="match status" value="1"/>
</dbReference>
<evidence type="ECO:0000256" key="4">
    <source>
        <dbReference type="ARBA" id="ARBA00022692"/>
    </source>
</evidence>
<protein>
    <recommendedName>
        <fullName evidence="15">TonB-dependent receptor</fullName>
    </recommendedName>
</protein>
<feature type="region of interest" description="Disordered" evidence="10">
    <location>
        <begin position="1"/>
        <end position="26"/>
    </location>
</feature>
<dbReference type="EMBL" id="LQQO01000056">
    <property type="protein sequence ID" value="KZE09212.1"/>
    <property type="molecule type" value="Genomic_DNA"/>
</dbReference>
<accession>A0ABR5Y8X2</accession>
<dbReference type="InterPro" id="IPR000531">
    <property type="entry name" value="Beta-barrel_TonB"/>
</dbReference>
<proteinExistence type="inferred from homology"/>
<evidence type="ECO:0008006" key="15">
    <source>
        <dbReference type="Google" id="ProtNLM"/>
    </source>
</evidence>
<keyword evidence="6 8" id="KW-0472">Membrane</keyword>
<evidence type="ECO:0000256" key="2">
    <source>
        <dbReference type="ARBA" id="ARBA00022448"/>
    </source>
</evidence>
<keyword evidence="5 9" id="KW-0798">TonB box</keyword>
<keyword evidence="7 8" id="KW-0998">Cell outer membrane</keyword>
<evidence type="ECO:0000259" key="12">
    <source>
        <dbReference type="Pfam" id="PF07715"/>
    </source>
</evidence>
<name>A0ABR5Y8X2_9SPHN</name>